<organism evidence="1 2">
    <name type="scientific">Dethiosulfovibrio marinus</name>
    <dbReference type="NCBI Taxonomy" id="133532"/>
    <lineage>
        <taxon>Bacteria</taxon>
        <taxon>Thermotogati</taxon>
        <taxon>Synergistota</taxon>
        <taxon>Synergistia</taxon>
        <taxon>Synergistales</taxon>
        <taxon>Dethiosulfovibrionaceae</taxon>
        <taxon>Dethiosulfovibrio</taxon>
    </lineage>
</organism>
<dbReference type="RefSeq" id="WP_236099714.1">
    <property type="nucleotide sequence ID" value="NZ_JAKGUD010000009.1"/>
</dbReference>
<proteinExistence type="predicted"/>
<reference evidence="1 2" key="1">
    <citation type="submission" date="2022-01" db="EMBL/GenBank/DDBJ databases">
        <title>Dethiosulfovibrio faecalis sp. nov., a novel proteolytic, non-sulfur-reducing bacterium isolated from a marine aquaculture solid waste bioreactor.</title>
        <authorList>
            <person name="Grabowski S."/>
            <person name="Apolinario E."/>
            <person name="Schneider N."/>
            <person name="Marshall C.W."/>
            <person name="Sowers K.R."/>
        </authorList>
    </citation>
    <scope>NUCLEOTIDE SEQUENCE [LARGE SCALE GENOMIC DNA]</scope>
    <source>
        <strain evidence="1 2">DSM 12537</strain>
    </source>
</reference>
<evidence type="ECO:0000313" key="2">
    <source>
        <dbReference type="Proteomes" id="UP001200430"/>
    </source>
</evidence>
<evidence type="ECO:0000313" key="1">
    <source>
        <dbReference type="EMBL" id="MCF4143001.1"/>
    </source>
</evidence>
<accession>A0ABS9EP86</accession>
<protein>
    <submittedName>
        <fullName evidence="1">Uncharacterized protein</fullName>
    </submittedName>
</protein>
<comment type="caution">
    <text evidence="1">The sequence shown here is derived from an EMBL/GenBank/DDBJ whole genome shotgun (WGS) entry which is preliminary data.</text>
</comment>
<sequence>MLSIVRSGPRVVRMEGDVSEILHWLEGGFSFSESPRERVFDGIGEDSTVLVLGERGRERYVAVDSFPDVILAAMLTEGVCSMIKSVRRLPRSILFRVHGDYRPVMEEIAEDFGGQISSLESIWDWDSDSGVIISFTSKSLARPLTMGDMEKDVVLVSMPHETLRTRLRRRAMYLFNRSMEKSEWRQLEIRIYDAFGRYGLHVERLTKALDDLELGLLVGEGWGKDYAHILMPVSVYCIRLFSFFDAKVVKKALVGLEYVEGTDRFADFDLYETKRKISWTDVAAGAYSDRNSMGAAMREEVRAMLEPDQIEELDRLEAEILACAEPSKGEKRWH</sequence>
<name>A0ABS9EP86_9BACT</name>
<gene>
    <name evidence="1" type="ORF">L2W38_09220</name>
</gene>
<keyword evidence="2" id="KW-1185">Reference proteome</keyword>
<dbReference type="EMBL" id="JAKGUD010000009">
    <property type="protein sequence ID" value="MCF4143001.1"/>
    <property type="molecule type" value="Genomic_DNA"/>
</dbReference>
<dbReference type="Proteomes" id="UP001200430">
    <property type="component" value="Unassembled WGS sequence"/>
</dbReference>